<comment type="similarity">
    <text evidence="9">Belongs to the G-protein coupled receptor 1 family.</text>
</comment>
<keyword evidence="8 9" id="KW-0807">Transducer</keyword>
<comment type="subcellular location">
    <subcellularLocation>
        <location evidence="1">Cell membrane</location>
        <topology evidence="1">Multi-pass membrane protein</topology>
    </subcellularLocation>
</comment>
<keyword evidence="5 9" id="KW-0297">G-protein coupled receptor</keyword>
<dbReference type="SUPFAM" id="SSF81321">
    <property type="entry name" value="Family A G protein-coupled receptor-like"/>
    <property type="match status" value="1"/>
</dbReference>
<feature type="transmembrane region" description="Helical" evidence="10">
    <location>
        <begin position="44"/>
        <end position="68"/>
    </location>
</feature>
<evidence type="ECO:0000313" key="12">
    <source>
        <dbReference type="EMBL" id="KAK7933267.1"/>
    </source>
</evidence>
<evidence type="ECO:0000256" key="1">
    <source>
        <dbReference type="ARBA" id="ARBA00004651"/>
    </source>
</evidence>
<sequence>MNRPKPNSSFSSSRDHTRPHRSEICEAVTMNSSNDTCLPTAQPVSIPVLMCLVYSVGFLLNIFSLWVFCCRLPSWSAGTVLQLNLALSDALATPVTPLIAVYFLMGNNWTFGQFLCQVKIALMSSHFYGSTIFLTLISVHRFTAVVHFNKSSKMKNKSFVKKLCAGVWILLLAQSVVYCFVVPPTKVGNRAQCLSFSQRTLSNSLFVINFVLFVFGFLLPFSISATCYFRLTNALTRLNTTSPKGLKSNSNPRE</sequence>
<evidence type="ECO:0000256" key="3">
    <source>
        <dbReference type="ARBA" id="ARBA00022692"/>
    </source>
</evidence>
<keyword evidence="6 10" id="KW-0472">Membrane</keyword>
<evidence type="ECO:0000256" key="6">
    <source>
        <dbReference type="ARBA" id="ARBA00023136"/>
    </source>
</evidence>
<dbReference type="InterPro" id="IPR000276">
    <property type="entry name" value="GPCR_Rhodpsn"/>
</dbReference>
<keyword evidence="2" id="KW-1003">Cell membrane</keyword>
<feature type="transmembrane region" description="Helical" evidence="10">
    <location>
        <begin position="80"/>
        <end position="105"/>
    </location>
</feature>
<feature type="domain" description="G-protein coupled receptors family 1 profile" evidence="11">
    <location>
        <begin position="60"/>
        <end position="254"/>
    </location>
</feature>
<keyword evidence="4 10" id="KW-1133">Transmembrane helix</keyword>
<feature type="transmembrane region" description="Helical" evidence="10">
    <location>
        <begin position="125"/>
        <end position="142"/>
    </location>
</feature>
<organism evidence="12 13">
    <name type="scientific">Mugilogobius chulae</name>
    <name type="common">yellowstripe goby</name>
    <dbReference type="NCBI Taxonomy" id="88201"/>
    <lineage>
        <taxon>Eukaryota</taxon>
        <taxon>Metazoa</taxon>
        <taxon>Chordata</taxon>
        <taxon>Craniata</taxon>
        <taxon>Vertebrata</taxon>
        <taxon>Euteleostomi</taxon>
        <taxon>Actinopterygii</taxon>
        <taxon>Neopterygii</taxon>
        <taxon>Teleostei</taxon>
        <taxon>Neoteleostei</taxon>
        <taxon>Acanthomorphata</taxon>
        <taxon>Gobiaria</taxon>
        <taxon>Gobiiformes</taxon>
        <taxon>Gobioidei</taxon>
        <taxon>Gobiidae</taxon>
        <taxon>Gobionellinae</taxon>
        <taxon>Mugilogobius</taxon>
    </lineage>
</organism>
<dbReference type="PROSITE" id="PS50262">
    <property type="entry name" value="G_PROTEIN_RECEP_F1_2"/>
    <property type="match status" value="1"/>
</dbReference>
<keyword evidence="7 9" id="KW-0675">Receptor</keyword>
<proteinExistence type="inferred from homology"/>
<reference evidence="13" key="1">
    <citation type="submission" date="2024-04" db="EMBL/GenBank/DDBJ databases">
        <title>Salinicola lusitanus LLJ914,a marine bacterium isolated from the Okinawa Trough.</title>
        <authorList>
            <person name="Li J."/>
        </authorList>
    </citation>
    <scope>NUCLEOTIDE SEQUENCE [LARGE SCALE GENOMIC DNA]</scope>
</reference>
<dbReference type="AlphaFoldDB" id="A0AAW0PP26"/>
<dbReference type="PANTHER" id="PTHR24231">
    <property type="entry name" value="PURINOCEPTOR-RELATED G-PROTEIN COUPLED RECEPTOR"/>
    <property type="match status" value="1"/>
</dbReference>
<evidence type="ECO:0000256" key="8">
    <source>
        <dbReference type="ARBA" id="ARBA00023224"/>
    </source>
</evidence>
<evidence type="ECO:0000256" key="4">
    <source>
        <dbReference type="ARBA" id="ARBA00022989"/>
    </source>
</evidence>
<comment type="caution">
    <text evidence="12">The sequence shown here is derived from an EMBL/GenBank/DDBJ whole genome shotgun (WGS) entry which is preliminary data.</text>
</comment>
<name>A0AAW0PP26_9GOBI</name>
<dbReference type="PANTHER" id="PTHR24231:SF35">
    <property type="entry name" value="P2Y PURINOCEPTOR 4-LIKE"/>
    <property type="match status" value="1"/>
</dbReference>
<feature type="transmembrane region" description="Helical" evidence="10">
    <location>
        <begin position="205"/>
        <end position="229"/>
    </location>
</feature>
<dbReference type="Pfam" id="PF00001">
    <property type="entry name" value="7tm_1"/>
    <property type="match status" value="1"/>
</dbReference>
<evidence type="ECO:0000259" key="11">
    <source>
        <dbReference type="PROSITE" id="PS50262"/>
    </source>
</evidence>
<dbReference type="InterPro" id="IPR017452">
    <property type="entry name" value="GPCR_Rhodpsn_7TM"/>
</dbReference>
<dbReference type="PRINTS" id="PR00237">
    <property type="entry name" value="GPCRRHODOPSN"/>
</dbReference>
<accession>A0AAW0PP26</accession>
<evidence type="ECO:0000256" key="7">
    <source>
        <dbReference type="ARBA" id="ARBA00023170"/>
    </source>
</evidence>
<keyword evidence="3 9" id="KW-0812">Transmembrane</keyword>
<dbReference type="GO" id="GO:0004930">
    <property type="term" value="F:G protein-coupled receptor activity"/>
    <property type="evidence" value="ECO:0007669"/>
    <property type="project" value="UniProtKB-KW"/>
</dbReference>
<feature type="transmembrane region" description="Helical" evidence="10">
    <location>
        <begin position="163"/>
        <end position="185"/>
    </location>
</feature>
<evidence type="ECO:0000256" key="9">
    <source>
        <dbReference type="RuleBase" id="RU000688"/>
    </source>
</evidence>
<evidence type="ECO:0000256" key="10">
    <source>
        <dbReference type="SAM" id="Phobius"/>
    </source>
</evidence>
<protein>
    <recommendedName>
        <fullName evidence="11">G-protein coupled receptors family 1 profile domain-containing protein</fullName>
    </recommendedName>
</protein>
<dbReference type="Proteomes" id="UP001460270">
    <property type="component" value="Unassembled WGS sequence"/>
</dbReference>
<dbReference type="GO" id="GO:0005886">
    <property type="term" value="C:plasma membrane"/>
    <property type="evidence" value="ECO:0007669"/>
    <property type="project" value="UniProtKB-SubCell"/>
</dbReference>
<dbReference type="PROSITE" id="PS00237">
    <property type="entry name" value="G_PROTEIN_RECEP_F1_1"/>
    <property type="match status" value="1"/>
</dbReference>
<evidence type="ECO:0000313" key="13">
    <source>
        <dbReference type="Proteomes" id="UP001460270"/>
    </source>
</evidence>
<gene>
    <name evidence="12" type="ORF">WMY93_004163</name>
</gene>
<evidence type="ECO:0000256" key="2">
    <source>
        <dbReference type="ARBA" id="ARBA00022475"/>
    </source>
</evidence>
<dbReference type="EMBL" id="JBBPFD010000003">
    <property type="protein sequence ID" value="KAK7933267.1"/>
    <property type="molecule type" value="Genomic_DNA"/>
</dbReference>
<evidence type="ECO:0000256" key="5">
    <source>
        <dbReference type="ARBA" id="ARBA00023040"/>
    </source>
</evidence>
<keyword evidence="13" id="KW-1185">Reference proteome</keyword>
<dbReference type="Gene3D" id="1.20.1070.10">
    <property type="entry name" value="Rhodopsin 7-helix transmembrane proteins"/>
    <property type="match status" value="1"/>
</dbReference>